<dbReference type="STRING" id="3775.A0A1Q3C1W3"/>
<dbReference type="AlphaFoldDB" id="A0A1Q3C1W3"/>
<protein>
    <submittedName>
        <fullName evidence="2">FBA_3 domain-containing protein</fullName>
    </submittedName>
</protein>
<dbReference type="PANTHER" id="PTHR31111">
    <property type="entry name" value="BNAA05G37150D PROTEIN-RELATED"/>
    <property type="match status" value="1"/>
</dbReference>
<dbReference type="PANTHER" id="PTHR31111:SF136">
    <property type="entry name" value="F-BOX ASSOCIATED DOMAIN-CONTAINING PROTEIN"/>
    <property type="match status" value="1"/>
</dbReference>
<dbReference type="InterPro" id="IPR013187">
    <property type="entry name" value="F-box-assoc_dom_typ3"/>
</dbReference>
<evidence type="ECO:0000313" key="3">
    <source>
        <dbReference type="Proteomes" id="UP000187406"/>
    </source>
</evidence>
<sequence>MTSKDSYGIMLSSSGKYKVVRLFLEDSSHIGCEIFTVGSRSWRAVNGPSSGLISGFRERPVSAQSDYIVSMDIDKEKFLTITLPTVSRRYDRIFESSGFLGFVTHAEPDCIEIWILKDLCGDNWLKEHSIIGSFSKDYVLISALGNGREVFLKKINGDKFHDVYNYELQELKKIKVDCNLSQIISISVPHVNSLASWEALPELW</sequence>
<dbReference type="EMBL" id="BDDD01001211">
    <property type="protein sequence ID" value="GAV74254.1"/>
    <property type="molecule type" value="Genomic_DNA"/>
</dbReference>
<dbReference type="OrthoDB" id="1938527at2759"/>
<accession>A0A1Q3C1W3</accession>
<proteinExistence type="predicted"/>
<evidence type="ECO:0000259" key="1">
    <source>
        <dbReference type="Pfam" id="PF08268"/>
    </source>
</evidence>
<evidence type="ECO:0000313" key="2">
    <source>
        <dbReference type="EMBL" id="GAV74254.1"/>
    </source>
</evidence>
<reference evidence="3" key="1">
    <citation type="submission" date="2016-04" db="EMBL/GenBank/DDBJ databases">
        <title>Cephalotus genome sequencing.</title>
        <authorList>
            <person name="Fukushima K."/>
            <person name="Hasebe M."/>
            <person name="Fang X."/>
        </authorList>
    </citation>
    <scope>NUCLEOTIDE SEQUENCE [LARGE SCALE GENOMIC DNA]</scope>
    <source>
        <strain evidence="3">cv. St1</strain>
    </source>
</reference>
<feature type="domain" description="F-box associated beta-propeller type 3" evidence="1">
    <location>
        <begin position="15"/>
        <end position="169"/>
    </location>
</feature>
<dbReference type="Pfam" id="PF08268">
    <property type="entry name" value="FBA_3"/>
    <property type="match status" value="1"/>
</dbReference>
<organism evidence="2 3">
    <name type="scientific">Cephalotus follicularis</name>
    <name type="common">Albany pitcher plant</name>
    <dbReference type="NCBI Taxonomy" id="3775"/>
    <lineage>
        <taxon>Eukaryota</taxon>
        <taxon>Viridiplantae</taxon>
        <taxon>Streptophyta</taxon>
        <taxon>Embryophyta</taxon>
        <taxon>Tracheophyta</taxon>
        <taxon>Spermatophyta</taxon>
        <taxon>Magnoliopsida</taxon>
        <taxon>eudicotyledons</taxon>
        <taxon>Gunneridae</taxon>
        <taxon>Pentapetalae</taxon>
        <taxon>rosids</taxon>
        <taxon>fabids</taxon>
        <taxon>Oxalidales</taxon>
        <taxon>Cephalotaceae</taxon>
        <taxon>Cephalotus</taxon>
    </lineage>
</organism>
<dbReference type="InParanoid" id="A0A1Q3C1W3"/>
<gene>
    <name evidence="2" type="ORF">CFOL_v3_17734</name>
</gene>
<name>A0A1Q3C1W3_CEPFO</name>
<dbReference type="Proteomes" id="UP000187406">
    <property type="component" value="Unassembled WGS sequence"/>
</dbReference>
<comment type="caution">
    <text evidence="2">The sequence shown here is derived from an EMBL/GenBank/DDBJ whole genome shotgun (WGS) entry which is preliminary data.</text>
</comment>
<keyword evidence="3" id="KW-1185">Reference proteome</keyword>